<proteinExistence type="predicted"/>
<dbReference type="InterPro" id="IPR025857">
    <property type="entry name" value="MacB_PCD"/>
</dbReference>
<dbReference type="AlphaFoldDB" id="A0A518B046"/>
<evidence type="ECO:0000259" key="8">
    <source>
        <dbReference type="Pfam" id="PF02687"/>
    </source>
</evidence>
<dbReference type="GO" id="GO:0005886">
    <property type="term" value="C:plasma membrane"/>
    <property type="evidence" value="ECO:0007669"/>
    <property type="project" value="UniProtKB-SubCell"/>
</dbReference>
<accession>A0A518B046</accession>
<dbReference type="Pfam" id="PF12704">
    <property type="entry name" value="MacB_PCD"/>
    <property type="match status" value="1"/>
</dbReference>
<feature type="domain" description="ABC3 transporter permease C-terminal" evidence="8">
    <location>
        <begin position="262"/>
        <end position="372"/>
    </location>
</feature>
<feature type="transmembrane region" description="Helical" evidence="7">
    <location>
        <begin position="310"/>
        <end position="332"/>
    </location>
</feature>
<protein>
    <submittedName>
        <fullName evidence="10">FtsX-like permease family protein</fullName>
    </submittedName>
</protein>
<keyword evidence="4 7" id="KW-0812">Transmembrane</keyword>
<reference evidence="10 11" key="1">
    <citation type="submission" date="2019-02" db="EMBL/GenBank/DDBJ databases">
        <title>Deep-cultivation of Planctomycetes and their phenomic and genomic characterization uncovers novel biology.</title>
        <authorList>
            <person name="Wiegand S."/>
            <person name="Jogler M."/>
            <person name="Boedeker C."/>
            <person name="Pinto D."/>
            <person name="Vollmers J."/>
            <person name="Rivas-Marin E."/>
            <person name="Kohn T."/>
            <person name="Peeters S.H."/>
            <person name="Heuer A."/>
            <person name="Rast P."/>
            <person name="Oberbeckmann S."/>
            <person name="Bunk B."/>
            <person name="Jeske O."/>
            <person name="Meyerdierks A."/>
            <person name="Storesund J.E."/>
            <person name="Kallscheuer N."/>
            <person name="Luecker S."/>
            <person name="Lage O.M."/>
            <person name="Pohl T."/>
            <person name="Merkel B.J."/>
            <person name="Hornburger P."/>
            <person name="Mueller R.-W."/>
            <person name="Bruemmer F."/>
            <person name="Labrenz M."/>
            <person name="Spormann A.M."/>
            <person name="Op den Camp H."/>
            <person name="Overmann J."/>
            <person name="Amann R."/>
            <person name="Jetten M.S.M."/>
            <person name="Mascher T."/>
            <person name="Medema M.H."/>
            <person name="Devos D.P."/>
            <person name="Kaster A.-K."/>
            <person name="Ovreas L."/>
            <person name="Rohde M."/>
            <person name="Galperin M.Y."/>
            <person name="Jogler C."/>
        </authorList>
    </citation>
    <scope>NUCLEOTIDE SEQUENCE [LARGE SCALE GENOMIC DNA]</scope>
    <source>
        <strain evidence="10 11">Pan216</strain>
    </source>
</reference>
<dbReference type="InterPro" id="IPR051125">
    <property type="entry name" value="ABC-4/HrtB_transporter"/>
</dbReference>
<evidence type="ECO:0000256" key="6">
    <source>
        <dbReference type="ARBA" id="ARBA00023136"/>
    </source>
</evidence>
<feature type="transmembrane region" description="Helical" evidence="7">
    <location>
        <begin position="12"/>
        <end position="33"/>
    </location>
</feature>
<evidence type="ECO:0000256" key="1">
    <source>
        <dbReference type="ARBA" id="ARBA00004651"/>
    </source>
</evidence>
<comment type="subcellular location">
    <subcellularLocation>
        <location evidence="1">Cell membrane</location>
        <topology evidence="1">Multi-pass membrane protein</topology>
    </subcellularLocation>
</comment>
<dbReference type="KEGG" id="knv:Pan216_11920"/>
<keyword evidence="5 7" id="KW-1133">Transmembrane helix</keyword>
<evidence type="ECO:0000313" key="10">
    <source>
        <dbReference type="EMBL" id="QDU60353.1"/>
    </source>
</evidence>
<dbReference type="Pfam" id="PF02687">
    <property type="entry name" value="FtsX"/>
    <property type="match status" value="1"/>
</dbReference>
<dbReference type="RefSeq" id="WP_145256067.1">
    <property type="nucleotide sequence ID" value="NZ_CP036279.1"/>
</dbReference>
<dbReference type="InterPro" id="IPR003838">
    <property type="entry name" value="ABC3_permease_C"/>
</dbReference>
<evidence type="ECO:0000256" key="2">
    <source>
        <dbReference type="ARBA" id="ARBA00022448"/>
    </source>
</evidence>
<keyword evidence="6 7" id="KW-0472">Membrane</keyword>
<keyword evidence="2" id="KW-0813">Transport</keyword>
<dbReference type="PANTHER" id="PTHR43738">
    <property type="entry name" value="ABC TRANSPORTER, MEMBRANE PROTEIN"/>
    <property type="match status" value="1"/>
</dbReference>
<evidence type="ECO:0000259" key="9">
    <source>
        <dbReference type="Pfam" id="PF12704"/>
    </source>
</evidence>
<dbReference type="Proteomes" id="UP000317093">
    <property type="component" value="Chromosome"/>
</dbReference>
<dbReference type="PIRSF" id="PIRSF031773">
    <property type="entry name" value="DevC"/>
    <property type="match status" value="1"/>
</dbReference>
<evidence type="ECO:0000256" key="3">
    <source>
        <dbReference type="ARBA" id="ARBA00022475"/>
    </source>
</evidence>
<dbReference type="EMBL" id="CP036279">
    <property type="protein sequence ID" value="QDU60353.1"/>
    <property type="molecule type" value="Genomic_DNA"/>
</dbReference>
<evidence type="ECO:0000256" key="4">
    <source>
        <dbReference type="ARBA" id="ARBA00022692"/>
    </source>
</evidence>
<gene>
    <name evidence="10" type="ORF">Pan216_11920</name>
</gene>
<evidence type="ECO:0000256" key="7">
    <source>
        <dbReference type="SAM" id="Phobius"/>
    </source>
</evidence>
<keyword evidence="3" id="KW-1003">Cell membrane</keyword>
<organism evidence="10 11">
    <name type="scientific">Kolteria novifilia</name>
    <dbReference type="NCBI Taxonomy" id="2527975"/>
    <lineage>
        <taxon>Bacteria</taxon>
        <taxon>Pseudomonadati</taxon>
        <taxon>Planctomycetota</taxon>
        <taxon>Planctomycetia</taxon>
        <taxon>Kolteriales</taxon>
        <taxon>Kolteriaceae</taxon>
        <taxon>Kolteria</taxon>
    </lineage>
</organism>
<feature type="domain" description="MacB-like periplasmic core" evidence="9">
    <location>
        <begin position="14"/>
        <end position="227"/>
    </location>
</feature>
<sequence>MSWRILTLHKIKLAVSVAGIAFAVVLMFVQLAFLKSLFLAETQGPAQFNTDLIMISPTRVLPGMSPSFPLNVLRNSLADPDVENVTPVYTITLARWRNAWTGKGHLIQIYGIDPDADVFNIERLSDYRDQLRIQGAVLFDRRSRDFYGPTFQGVETELSDRKVTVIGQVSLGPTFRSDGNALMSRRTYFDHVGTGDLGPIRTERVDFGLIRTREGADLDALARRLEQAANQQVRVQTKTAYLAQTEEFVSKNTPIAFLFGFGVVLGISIGIVFCYNILYNDIAAQLRQYATLKAIGYQDIQLTKYVVEQALLLSLLGYVLGYVVASAIYAVLSNSARVPMPMTAGRAAMVFALTVVMCQAAGLLAVRRVHRVDPAECF</sequence>
<dbReference type="PANTHER" id="PTHR43738:SF1">
    <property type="entry name" value="HEMIN TRANSPORT SYSTEM PERMEASE PROTEIN HRTB-RELATED"/>
    <property type="match status" value="1"/>
</dbReference>
<evidence type="ECO:0000256" key="5">
    <source>
        <dbReference type="ARBA" id="ARBA00022989"/>
    </source>
</evidence>
<name>A0A518B046_9BACT</name>
<evidence type="ECO:0000313" key="11">
    <source>
        <dbReference type="Proteomes" id="UP000317093"/>
    </source>
</evidence>
<dbReference type="OrthoDB" id="180999at2"/>
<keyword evidence="11" id="KW-1185">Reference proteome</keyword>
<feature type="transmembrane region" description="Helical" evidence="7">
    <location>
        <begin position="344"/>
        <end position="366"/>
    </location>
</feature>
<dbReference type="InterPro" id="IPR005891">
    <property type="entry name" value="DevC"/>
</dbReference>
<feature type="transmembrane region" description="Helical" evidence="7">
    <location>
        <begin position="255"/>
        <end position="278"/>
    </location>
</feature>